<keyword evidence="4" id="KW-1185">Reference proteome</keyword>
<feature type="compositionally biased region" description="Low complexity" evidence="1">
    <location>
        <begin position="251"/>
        <end position="267"/>
    </location>
</feature>
<dbReference type="RefSeq" id="XP_019917851.1">
    <property type="nucleotide sequence ID" value="XM_020061914.1"/>
</dbReference>
<organism evidence="3 4">
    <name type="scientific">Plasmodium coatneyi</name>
    <dbReference type="NCBI Taxonomy" id="208452"/>
    <lineage>
        <taxon>Eukaryota</taxon>
        <taxon>Sar</taxon>
        <taxon>Alveolata</taxon>
        <taxon>Apicomplexa</taxon>
        <taxon>Aconoidasida</taxon>
        <taxon>Haemosporida</taxon>
        <taxon>Plasmodiidae</taxon>
        <taxon>Plasmodium</taxon>
    </lineage>
</organism>
<evidence type="ECO:0000256" key="1">
    <source>
        <dbReference type="SAM" id="MobiDB-lite"/>
    </source>
</evidence>
<gene>
    <name evidence="3" type="ORF">PCOAH_00051320</name>
</gene>
<dbReference type="AlphaFoldDB" id="A0A1B1E808"/>
<dbReference type="EMBL" id="CP016252">
    <property type="protein sequence ID" value="ANQ11156.1"/>
    <property type="molecule type" value="Genomic_DNA"/>
</dbReference>
<accession>A0A1B1E808</accession>
<evidence type="ECO:0000313" key="3">
    <source>
        <dbReference type="EMBL" id="ANQ11156.1"/>
    </source>
</evidence>
<keyword evidence="2" id="KW-0472">Membrane</keyword>
<dbReference type="GeneID" id="30911866"/>
<reference evidence="4" key="1">
    <citation type="submission" date="2016-06" db="EMBL/GenBank/DDBJ databases">
        <title>First high quality genome sequence of Plasmodium coatneyi using continuous long reads from single molecule, real-time sequencing.</title>
        <authorList>
            <person name="Chien J.-T."/>
            <person name="Pakala S.B."/>
            <person name="Geraldo J.A."/>
            <person name="Lapp S.A."/>
            <person name="Barnwell J.W."/>
            <person name="Kissinger J.C."/>
            <person name="Galinski M.R."/>
            <person name="Humphrey J.C."/>
        </authorList>
    </citation>
    <scope>NUCLEOTIDE SEQUENCE [LARGE SCALE GENOMIC DNA]</scope>
    <source>
        <strain evidence="4">Hackeri</strain>
    </source>
</reference>
<evidence type="ECO:0008006" key="5">
    <source>
        <dbReference type="Google" id="ProtNLM"/>
    </source>
</evidence>
<dbReference type="VEuPathDB" id="PlasmoDB:PCOAH_00051320"/>
<proteinExistence type="predicted"/>
<dbReference type="Pfam" id="PF05795">
    <property type="entry name" value="Plasmodium_Vir"/>
    <property type="match status" value="1"/>
</dbReference>
<feature type="region of interest" description="Disordered" evidence="1">
    <location>
        <begin position="120"/>
        <end position="179"/>
    </location>
</feature>
<evidence type="ECO:0000313" key="4">
    <source>
        <dbReference type="Proteomes" id="UP000092716"/>
    </source>
</evidence>
<keyword evidence="2" id="KW-0812">Transmembrane</keyword>
<name>A0A1B1E808_9APIC</name>
<evidence type="ECO:0000256" key="2">
    <source>
        <dbReference type="SAM" id="Phobius"/>
    </source>
</evidence>
<dbReference type="InterPro" id="IPR008780">
    <property type="entry name" value="Plasmodium_Vir"/>
</dbReference>
<sequence length="267" mass="28670">MDDIYRELKRSGLGSVCQNICHDINKATFDSRKIIYDYTQDQFFIELYSPQKEKVTSCDEAYHNHLQKINGAYGSVYKECKSSTNNTCCGEFKELIQGKGNSGTLNLTCKNVTNPGFSGTGSTGTWNPGSSGSGSTGTWNPGSSGTGSTGTWNPGSSGTGSTGNQNTGSPRPDSTASQADGSAVVPAAVSGGLAAVALPTLAYFFYKYKSHLFFLSFLKGNNSSANGRSRSKRSLRCELNRFSNHYDDSTTEYSSEYSIPYTSSSSR</sequence>
<protein>
    <recommendedName>
        <fullName evidence="5">Variable surface protein Vir7-like protein</fullName>
    </recommendedName>
</protein>
<feature type="region of interest" description="Disordered" evidence="1">
    <location>
        <begin position="247"/>
        <end position="267"/>
    </location>
</feature>
<dbReference type="Proteomes" id="UP000092716">
    <property type="component" value="Chromosome 14"/>
</dbReference>
<dbReference type="KEGG" id="pcot:PCOAH_00051320"/>
<keyword evidence="2" id="KW-1133">Transmembrane helix</keyword>
<feature type="transmembrane region" description="Helical" evidence="2">
    <location>
        <begin position="183"/>
        <end position="206"/>
    </location>
</feature>